<keyword evidence="1 3" id="KW-0853">WD repeat</keyword>
<dbReference type="InterPro" id="IPR056884">
    <property type="entry name" value="NPHP3-like_N"/>
</dbReference>
<organism evidence="5 6">
    <name type="scientific">Colletotrichum plurivorum</name>
    <dbReference type="NCBI Taxonomy" id="2175906"/>
    <lineage>
        <taxon>Eukaryota</taxon>
        <taxon>Fungi</taxon>
        <taxon>Dikarya</taxon>
        <taxon>Ascomycota</taxon>
        <taxon>Pezizomycotina</taxon>
        <taxon>Sordariomycetes</taxon>
        <taxon>Hypocreomycetidae</taxon>
        <taxon>Glomerellales</taxon>
        <taxon>Glomerellaceae</taxon>
        <taxon>Colletotrichum</taxon>
        <taxon>Colletotrichum orchidearum species complex</taxon>
    </lineage>
</organism>
<dbReference type="EMBL" id="WIGO01000492">
    <property type="protein sequence ID" value="KAF6810603.1"/>
    <property type="molecule type" value="Genomic_DNA"/>
</dbReference>
<dbReference type="InterPro" id="IPR015943">
    <property type="entry name" value="WD40/YVTN_repeat-like_dom_sf"/>
</dbReference>
<feature type="repeat" description="WD" evidence="3">
    <location>
        <begin position="1166"/>
        <end position="1199"/>
    </location>
</feature>
<dbReference type="InterPro" id="IPR019775">
    <property type="entry name" value="WD40_repeat_CS"/>
</dbReference>
<dbReference type="SMART" id="SM00320">
    <property type="entry name" value="WD40"/>
    <property type="match status" value="8"/>
</dbReference>
<comment type="caution">
    <text evidence="5">The sequence shown here is derived from an EMBL/GenBank/DDBJ whole genome shotgun (WGS) entry which is preliminary data.</text>
</comment>
<protein>
    <submittedName>
        <fullName evidence="5">Vegetative incompatibility protein HET-E-1-like protein 15</fullName>
    </submittedName>
</protein>
<dbReference type="SUPFAM" id="SSF50978">
    <property type="entry name" value="WD40 repeat-like"/>
    <property type="match status" value="2"/>
</dbReference>
<evidence type="ECO:0000259" key="4">
    <source>
        <dbReference type="Pfam" id="PF24883"/>
    </source>
</evidence>
<dbReference type="InterPro" id="IPR027417">
    <property type="entry name" value="P-loop_NTPase"/>
</dbReference>
<evidence type="ECO:0000313" key="6">
    <source>
        <dbReference type="Proteomes" id="UP000654918"/>
    </source>
</evidence>
<evidence type="ECO:0000256" key="2">
    <source>
        <dbReference type="ARBA" id="ARBA00022737"/>
    </source>
</evidence>
<accession>A0A8H6MW93</accession>
<dbReference type="PANTHER" id="PTHR10039">
    <property type="entry name" value="AMELOGENIN"/>
    <property type="match status" value="1"/>
</dbReference>
<feature type="domain" description="Nephrocystin 3-like N-terminal" evidence="4">
    <location>
        <begin position="66"/>
        <end position="238"/>
    </location>
</feature>
<evidence type="ECO:0000313" key="5">
    <source>
        <dbReference type="EMBL" id="KAF6810603.1"/>
    </source>
</evidence>
<dbReference type="Gene3D" id="3.40.50.300">
    <property type="entry name" value="P-loop containing nucleotide triphosphate hydrolases"/>
    <property type="match status" value="1"/>
</dbReference>
<keyword evidence="6" id="KW-1185">Reference proteome</keyword>
<evidence type="ECO:0000256" key="1">
    <source>
        <dbReference type="ARBA" id="ARBA00022574"/>
    </source>
</evidence>
<dbReference type="InterPro" id="IPR036322">
    <property type="entry name" value="WD40_repeat_dom_sf"/>
</dbReference>
<gene>
    <name evidence="5" type="ORF">CPLU01_15274</name>
</gene>
<dbReference type="PANTHER" id="PTHR10039:SF17">
    <property type="entry name" value="FUNGAL STAND N-TERMINAL GOODBYE DOMAIN-CONTAINING PROTEIN-RELATED"/>
    <property type="match status" value="1"/>
</dbReference>
<dbReference type="SUPFAM" id="SSF52540">
    <property type="entry name" value="P-loop containing nucleoside triphosphate hydrolases"/>
    <property type="match status" value="1"/>
</dbReference>
<dbReference type="Pfam" id="PF00400">
    <property type="entry name" value="WD40"/>
    <property type="match status" value="2"/>
</dbReference>
<dbReference type="PROSITE" id="PS50294">
    <property type="entry name" value="WD_REPEATS_REGION"/>
    <property type="match status" value="1"/>
</dbReference>
<keyword evidence="2" id="KW-0677">Repeat</keyword>
<dbReference type="Gene3D" id="2.130.10.10">
    <property type="entry name" value="YVTN repeat-like/Quinoprotein amine dehydrogenase"/>
    <property type="match status" value="3"/>
</dbReference>
<name>A0A8H6MW93_9PEZI</name>
<dbReference type="Pfam" id="PF24883">
    <property type="entry name" value="NPHP3_N"/>
    <property type="match status" value="1"/>
</dbReference>
<sequence length="1310" mass="145765">MENLRHHAASNSISSASAESGGTIHVGNIFTSNWEEDPCLRDLRVTDPHDDKQRIEDVKGGLHENSYRWVLDHPGFLEWRDNRGNKLLWIIGGPGKGKTMIMCGIINHLAVVLNRNMESMAYFFCEATNARLNNATGVIRSIIYQIVVQHRLLLSHVERKYRNVGRKLFEDSNAWYALADILMGILEDQKMPSICILIDALDECEIEQSDKTGFEQLNSLIGRIIKSNAPVKLVVSSRNRPPSEEAFGFTAIHTLDLDQSQNFVSTAVDSFINHKVDFLRDSKGYPDETANFVREHLISNANNTFLWVALVCKRLERVQRWDVKQELKAFPAGLNTLYRRMFNHVASSDQELYRDILALMTAVYRPITLEELRSLLGGLYEIETSDLPEIIQHCGFFLTLQEGTVSFVHYSAKEFLLASENDQLFPLGLDKQHRNIVSRCLEAMSSDLKRNIYDLGSLDAAVGKFNTPSPDPLTAVLYSSIYWIDHLQESHHSIEGDAEVCSFIYTHFLHWLEALALQQNFEVVFEGIRKLLALCGDNDHGLGTFAKDALRFVSKFGDLIQRFPLQAYASSLIFAPTSSDVRQRFWSQRECHGANLDGIDSNWGPSLLDLDVDPELVIAVAFSANGQILVSASCSNHWAIQLWDVRTGRKLRSPINVDVKRLDRGVDSPWAIALSPDNSMVALASETGATTVYRVETGKTLRCFPTNNGRNPFYLESRIQVVFSSDSKIVASLSSNGTASFWHWKTGAFRGIYQSIIGISPQGDKLVQQETEKIVLLRSDGEHEQPSSLDAAGLTLIDKIKDTRRPTPSVVFAHGNDVIMIADSTKITVCDTRTGTRQNRPMPESAGLEPYPRLAVSPDTMVIAFMPSIRGSGSRAPHTIQLWSSTSHTLQRTLRGNDTSDLIPTPIATSLAFSPDGTMLASSWGGGIVQLWDLTTDLADPVAEEVDMPLETLTLSPDGKTLARTSSHRTQVLDMITNEHWETTEAYWDTETADDSVRETVFSPNGDLLACVQASMIQLWRATTGRLLSTSPEDKTVSFRSLSLHNEIMAITAKLSTPDTRTPEIRPSLQVQLWHMTSGSLIRIIEFDERDEPTSAFSPTGNMLVVASATGLQLLSTADGAVLHTSWGTGGRCNVMSFSPDEKTMAAACPNCAVMLWDIGKGTRRLIGHRQPISALSFSPSGRTLASTSSDNIIHLWDVAAGVLRYRLDSGPTESLAFDPRSDLRLFTDCGVLDLHPATLTVVTTHRSEGSLTTAPFCGFGLSPDNVWLMRGGERILWLPHDYRPRLKAVRETRCWIRSGSDRVIWLNGN</sequence>
<dbReference type="PROSITE" id="PS00678">
    <property type="entry name" value="WD_REPEATS_1"/>
    <property type="match status" value="1"/>
</dbReference>
<proteinExistence type="predicted"/>
<dbReference type="InterPro" id="IPR001680">
    <property type="entry name" value="WD40_rpt"/>
</dbReference>
<feature type="repeat" description="WD" evidence="3">
    <location>
        <begin position="909"/>
        <end position="936"/>
    </location>
</feature>
<evidence type="ECO:0000256" key="3">
    <source>
        <dbReference type="PROSITE-ProRule" id="PRU00221"/>
    </source>
</evidence>
<reference evidence="5" key="1">
    <citation type="journal article" date="2020" name="Phytopathology">
        <title>Genome Sequence Resources of Colletotrichum truncatum, C. plurivorum, C. musicola, and C. sojae: Four Species Pathogenic to Soybean (Glycine max).</title>
        <authorList>
            <person name="Rogerio F."/>
            <person name="Boufleur T.R."/>
            <person name="Ciampi-Guillardi M."/>
            <person name="Sukno S.A."/>
            <person name="Thon M.R."/>
            <person name="Massola Junior N.S."/>
            <person name="Baroncelli R."/>
        </authorList>
    </citation>
    <scope>NUCLEOTIDE SEQUENCE</scope>
    <source>
        <strain evidence="5">LFN00145</strain>
    </source>
</reference>
<dbReference type="PROSITE" id="PS50082">
    <property type="entry name" value="WD_REPEATS_2"/>
    <property type="match status" value="2"/>
</dbReference>
<dbReference type="Proteomes" id="UP000654918">
    <property type="component" value="Unassembled WGS sequence"/>
</dbReference>